<name>A0A7V3RGF5_UNCW3</name>
<dbReference type="InterPro" id="IPR001173">
    <property type="entry name" value="Glyco_trans_2-like"/>
</dbReference>
<dbReference type="PANTHER" id="PTHR43179:SF7">
    <property type="entry name" value="RHAMNOSYLTRANSFERASE WBBL"/>
    <property type="match status" value="1"/>
</dbReference>
<dbReference type="GO" id="GO:0016740">
    <property type="term" value="F:transferase activity"/>
    <property type="evidence" value="ECO:0007669"/>
    <property type="project" value="UniProtKB-KW"/>
</dbReference>
<accession>A0A7V3RGF5</accession>
<reference evidence="2" key="1">
    <citation type="journal article" date="2020" name="mSystems">
        <title>Genome- and Community-Level Interaction Insights into Carbon Utilization and Element Cycling Functions of Hydrothermarchaeota in Hydrothermal Sediment.</title>
        <authorList>
            <person name="Zhou Z."/>
            <person name="Liu Y."/>
            <person name="Xu W."/>
            <person name="Pan J."/>
            <person name="Luo Z.H."/>
            <person name="Li M."/>
        </authorList>
    </citation>
    <scope>NUCLEOTIDE SEQUENCE [LARGE SCALE GENOMIC DNA]</scope>
    <source>
        <strain evidence="2">SpSt-961</strain>
    </source>
</reference>
<dbReference type="CDD" id="cd04186">
    <property type="entry name" value="GT_2_like_c"/>
    <property type="match status" value="1"/>
</dbReference>
<organism evidence="2">
    <name type="scientific">candidate division WOR-3 bacterium</name>
    <dbReference type="NCBI Taxonomy" id="2052148"/>
    <lineage>
        <taxon>Bacteria</taxon>
        <taxon>Bacteria division WOR-3</taxon>
    </lineage>
</organism>
<dbReference type="AlphaFoldDB" id="A0A7V3RGF5"/>
<dbReference type="PANTHER" id="PTHR43179">
    <property type="entry name" value="RHAMNOSYLTRANSFERASE WBBL"/>
    <property type="match status" value="1"/>
</dbReference>
<proteinExistence type="predicted"/>
<dbReference type="EMBL" id="DTOZ01000040">
    <property type="protein sequence ID" value="HGE77616.1"/>
    <property type="molecule type" value="Genomic_DNA"/>
</dbReference>
<comment type="caution">
    <text evidence="2">The sequence shown here is derived from an EMBL/GenBank/DDBJ whole genome shotgun (WGS) entry which is preliminary data.</text>
</comment>
<sequence length="265" mass="31472">MLSVIIVHYNSIEALNSCLDSFIKSRLSLPFELIIIDNGSLPAINQIINFYREILAINYIKNRRNLGYARAINQGIKIARGRYLLIINPDILIIPGAIEKMLSFMEGREDIGILAPQLLNLDHTIQQSCFRFPRIYTPVVRRTFLRFLPFGKKELERYLMLDFDHLKIKEVDWVLGAAMMIRKDVLKKVGMMDERFFLYFEDVDLCRRFYHYGFKVVYFPEARFLHHYARHSAQNKFFGFLFNKFFWHHSISGLKYFLKWHKGNS</sequence>
<evidence type="ECO:0000259" key="1">
    <source>
        <dbReference type="Pfam" id="PF00535"/>
    </source>
</evidence>
<evidence type="ECO:0000313" key="2">
    <source>
        <dbReference type="EMBL" id="HGE77616.1"/>
    </source>
</evidence>
<dbReference type="Gene3D" id="3.90.550.10">
    <property type="entry name" value="Spore Coat Polysaccharide Biosynthesis Protein SpsA, Chain A"/>
    <property type="match status" value="1"/>
</dbReference>
<keyword evidence="2" id="KW-0808">Transferase</keyword>
<dbReference type="InterPro" id="IPR029044">
    <property type="entry name" value="Nucleotide-diphossugar_trans"/>
</dbReference>
<gene>
    <name evidence="2" type="ORF">ENX68_01280</name>
</gene>
<dbReference type="Pfam" id="PF00535">
    <property type="entry name" value="Glycos_transf_2"/>
    <property type="match status" value="1"/>
</dbReference>
<protein>
    <submittedName>
        <fullName evidence="2">Glycosyltransferase family 2 protein</fullName>
    </submittedName>
</protein>
<dbReference type="SUPFAM" id="SSF53448">
    <property type="entry name" value="Nucleotide-diphospho-sugar transferases"/>
    <property type="match status" value="1"/>
</dbReference>
<feature type="domain" description="Glycosyltransferase 2-like" evidence="1">
    <location>
        <begin position="3"/>
        <end position="111"/>
    </location>
</feature>